<gene>
    <name evidence="1" type="ORF">ENS31_05930</name>
</gene>
<proteinExistence type="predicted"/>
<dbReference type="AlphaFoldDB" id="A0A7V2ZJA3"/>
<reference evidence="1" key="1">
    <citation type="journal article" date="2020" name="mSystems">
        <title>Genome- and Community-Level Interaction Insights into Carbon Utilization and Element Cycling Functions of Hydrothermarchaeota in Hydrothermal Sediment.</title>
        <authorList>
            <person name="Zhou Z."/>
            <person name="Liu Y."/>
            <person name="Xu W."/>
            <person name="Pan J."/>
            <person name="Luo Z.H."/>
            <person name="Li M."/>
        </authorList>
    </citation>
    <scope>NUCLEOTIDE SEQUENCE [LARGE SCALE GENOMIC DNA]</scope>
    <source>
        <strain evidence="1">SpSt-479</strain>
    </source>
</reference>
<accession>A0A7V2ZJA3</accession>
<organism evidence="1">
    <name type="scientific">Ignavibacterium album</name>
    <dbReference type="NCBI Taxonomy" id="591197"/>
    <lineage>
        <taxon>Bacteria</taxon>
        <taxon>Pseudomonadati</taxon>
        <taxon>Ignavibacteriota</taxon>
        <taxon>Ignavibacteria</taxon>
        <taxon>Ignavibacteriales</taxon>
        <taxon>Ignavibacteriaceae</taxon>
        <taxon>Ignavibacterium</taxon>
    </lineage>
</organism>
<dbReference type="EMBL" id="DSUJ01000008">
    <property type="protein sequence ID" value="HFI91059.1"/>
    <property type="molecule type" value="Genomic_DNA"/>
</dbReference>
<evidence type="ECO:0000313" key="1">
    <source>
        <dbReference type="EMBL" id="HFI91059.1"/>
    </source>
</evidence>
<sequence>MRTFLAFILTVFLFAGILGSANEFFIFAGEKKGLLSAKLANEEVQRPSIREIEDISSRNNLRFTIYNSLKIGSPEQR</sequence>
<name>A0A7V2ZJA3_9BACT</name>
<comment type="caution">
    <text evidence="1">The sequence shown here is derived from an EMBL/GenBank/DDBJ whole genome shotgun (WGS) entry which is preliminary data.</text>
</comment>
<protein>
    <submittedName>
        <fullName evidence="1">Uncharacterized protein</fullName>
    </submittedName>
</protein>